<proteinExistence type="predicted"/>
<keyword evidence="2 5" id="KW-0812">Transmembrane</keyword>
<dbReference type="PANTHER" id="PTHR12242:SF1">
    <property type="entry name" value="MYND-TYPE DOMAIN-CONTAINING PROTEIN"/>
    <property type="match status" value="1"/>
</dbReference>
<keyword evidence="4 5" id="KW-0472">Membrane</keyword>
<evidence type="ECO:0000256" key="3">
    <source>
        <dbReference type="ARBA" id="ARBA00022989"/>
    </source>
</evidence>
<evidence type="ECO:0000256" key="4">
    <source>
        <dbReference type="ARBA" id="ARBA00023136"/>
    </source>
</evidence>
<dbReference type="InterPro" id="IPR006838">
    <property type="entry name" value="ADTRP_AIG1"/>
</dbReference>
<dbReference type="STRING" id="61395.A0A1Y1WAY1"/>
<feature type="transmembrane region" description="Helical" evidence="5">
    <location>
        <begin position="294"/>
        <end position="317"/>
    </location>
</feature>
<dbReference type="Proteomes" id="UP000193922">
    <property type="component" value="Unassembled WGS sequence"/>
</dbReference>
<evidence type="ECO:0000256" key="5">
    <source>
        <dbReference type="SAM" id="Phobius"/>
    </source>
</evidence>
<dbReference type="RefSeq" id="XP_040744270.1">
    <property type="nucleotide sequence ID" value="XM_040883401.1"/>
</dbReference>
<dbReference type="GeneID" id="63800049"/>
<dbReference type="GO" id="GO:0012505">
    <property type="term" value="C:endomembrane system"/>
    <property type="evidence" value="ECO:0007669"/>
    <property type="project" value="UniProtKB-SubCell"/>
</dbReference>
<dbReference type="EMBL" id="MCFD01000005">
    <property type="protein sequence ID" value="ORX70691.1"/>
    <property type="molecule type" value="Genomic_DNA"/>
</dbReference>
<evidence type="ECO:0000256" key="1">
    <source>
        <dbReference type="ARBA" id="ARBA00004127"/>
    </source>
</evidence>
<dbReference type="AlphaFoldDB" id="A0A1Y1WAY1"/>
<name>A0A1Y1WAY1_9FUNG</name>
<dbReference type="GO" id="GO:0016020">
    <property type="term" value="C:membrane"/>
    <property type="evidence" value="ECO:0007669"/>
    <property type="project" value="InterPro"/>
</dbReference>
<dbReference type="OrthoDB" id="419711at2759"/>
<feature type="transmembrane region" description="Helical" evidence="5">
    <location>
        <begin position="86"/>
        <end position="105"/>
    </location>
</feature>
<gene>
    <name evidence="6" type="ORF">DL89DRAFT_138710</name>
</gene>
<keyword evidence="3 5" id="KW-1133">Transmembrane helix</keyword>
<dbReference type="PANTHER" id="PTHR12242">
    <property type="entry name" value="OS02G0130600 PROTEIN-RELATED"/>
    <property type="match status" value="1"/>
</dbReference>
<keyword evidence="7" id="KW-1185">Reference proteome</keyword>
<comment type="caution">
    <text evidence="6">The sequence shown here is derived from an EMBL/GenBank/DDBJ whole genome shotgun (WGS) entry which is preliminary data.</text>
</comment>
<evidence type="ECO:0000313" key="7">
    <source>
        <dbReference type="Proteomes" id="UP000193922"/>
    </source>
</evidence>
<accession>A0A1Y1WAY1</accession>
<feature type="transmembrane region" description="Helical" evidence="5">
    <location>
        <begin position="260"/>
        <end position="282"/>
    </location>
</feature>
<evidence type="ECO:0000313" key="6">
    <source>
        <dbReference type="EMBL" id="ORX70691.1"/>
    </source>
</evidence>
<organism evidence="6 7">
    <name type="scientific">Linderina pennispora</name>
    <dbReference type="NCBI Taxonomy" id="61395"/>
    <lineage>
        <taxon>Eukaryota</taxon>
        <taxon>Fungi</taxon>
        <taxon>Fungi incertae sedis</taxon>
        <taxon>Zoopagomycota</taxon>
        <taxon>Kickxellomycotina</taxon>
        <taxon>Kickxellomycetes</taxon>
        <taxon>Kickxellales</taxon>
        <taxon>Kickxellaceae</taxon>
        <taxon>Linderina</taxon>
    </lineage>
</organism>
<feature type="transmembrane region" description="Helical" evidence="5">
    <location>
        <begin position="227"/>
        <end position="248"/>
    </location>
</feature>
<comment type="subcellular location">
    <subcellularLocation>
        <location evidence="1">Endomembrane system</location>
        <topology evidence="1">Multi-pass membrane protein</topology>
    </subcellularLocation>
</comment>
<evidence type="ECO:0000256" key="2">
    <source>
        <dbReference type="ARBA" id="ARBA00022692"/>
    </source>
</evidence>
<feature type="transmembrane region" description="Helical" evidence="5">
    <location>
        <begin position="43"/>
        <end position="66"/>
    </location>
</feature>
<protein>
    <submittedName>
        <fullName evidence="6">Uncharacterized protein</fullName>
    </submittedName>
</protein>
<feature type="transmembrane region" description="Helical" evidence="5">
    <location>
        <begin position="193"/>
        <end position="215"/>
    </location>
</feature>
<dbReference type="Pfam" id="PF04750">
    <property type="entry name" value="Far-17a_AIG1"/>
    <property type="match status" value="1"/>
</dbReference>
<reference evidence="6 7" key="1">
    <citation type="submission" date="2016-07" db="EMBL/GenBank/DDBJ databases">
        <title>Pervasive Adenine N6-methylation of Active Genes in Fungi.</title>
        <authorList>
            <consortium name="DOE Joint Genome Institute"/>
            <person name="Mondo S.J."/>
            <person name="Dannebaum R.O."/>
            <person name="Kuo R.C."/>
            <person name="Labutti K."/>
            <person name="Haridas S."/>
            <person name="Kuo A."/>
            <person name="Salamov A."/>
            <person name="Ahrendt S.R."/>
            <person name="Lipzen A."/>
            <person name="Sullivan W."/>
            <person name="Andreopoulos W.B."/>
            <person name="Clum A."/>
            <person name="Lindquist E."/>
            <person name="Daum C."/>
            <person name="Ramamoorthy G.K."/>
            <person name="Gryganskyi A."/>
            <person name="Culley D."/>
            <person name="Magnuson J.K."/>
            <person name="James T.Y."/>
            <person name="O'Malley M.A."/>
            <person name="Stajich J.E."/>
            <person name="Spatafora J.W."/>
            <person name="Visel A."/>
            <person name="Grigoriev I.V."/>
        </authorList>
    </citation>
    <scope>NUCLEOTIDE SEQUENCE [LARGE SCALE GENOMIC DNA]</scope>
    <source>
        <strain evidence="6 7">ATCC 12442</strain>
    </source>
</reference>
<sequence>MLAALRRTIEWTGQYAYCFLHHNPNLRDELFTTSYVVPQPLLAAIRVVVFVYCLSVLVANLVVNIMHEAGWSWPAYFTTLTYLGITMYYGFAAFNTCQYTLVYGLRNRRRIHTSMVSHPIQIPLEQFRQRTLGLGIDHSSASPPELTPEPKGYVANATSQPQSPAGWPDNASIPATLAQPSSTLHQLALATQWLLYETFTCYAPLVSLIYWGFLYPSSGGFYERIDTWMGTSMHATNTALMLLEVLLFSRCPYRWTHFTVVISVLASYLVLVYFMVGVYDFYVYPFFDARFFGGYVAIICLLVADIVGLVWVVLLMVHRWRDTKYPKWTQE</sequence>